<organism evidence="1 2">
    <name type="scientific">Mycobacterium lehmannii</name>
    <dbReference type="NCBI Taxonomy" id="2048550"/>
    <lineage>
        <taxon>Bacteria</taxon>
        <taxon>Bacillati</taxon>
        <taxon>Actinomycetota</taxon>
        <taxon>Actinomycetes</taxon>
        <taxon>Mycobacteriales</taxon>
        <taxon>Mycobacteriaceae</taxon>
        <taxon>Mycobacterium</taxon>
    </lineage>
</organism>
<evidence type="ECO:0000313" key="1">
    <source>
        <dbReference type="EMBL" id="KUI19266.1"/>
    </source>
</evidence>
<name>A0A124EQ48_9MYCO</name>
<keyword evidence="2" id="KW-1185">Reference proteome</keyword>
<protein>
    <submittedName>
        <fullName evidence="1">Uncharacterized protein</fullName>
    </submittedName>
</protein>
<accession>A0A124EQ48</accession>
<gene>
    <name evidence="1" type="ORF">AU192_05745</name>
</gene>
<proteinExistence type="predicted"/>
<comment type="caution">
    <text evidence="1">The sequence shown here is derived from an EMBL/GenBank/DDBJ whole genome shotgun (WGS) entry which is preliminary data.</text>
</comment>
<dbReference type="EMBL" id="LQIR01000007">
    <property type="protein sequence ID" value="KUI19266.1"/>
    <property type="molecule type" value="Genomic_DNA"/>
</dbReference>
<evidence type="ECO:0000313" key="2">
    <source>
        <dbReference type="Proteomes" id="UP000053707"/>
    </source>
</evidence>
<dbReference type="AlphaFoldDB" id="A0A124EQ48"/>
<reference evidence="1 2" key="1">
    <citation type="submission" date="2016-01" db="EMBL/GenBank/DDBJ databases">
        <authorList>
            <consortium name="TB Trials Study Group"/>
            <person name="Sutton G."/>
            <person name="Brinkac L."/>
            <person name="Sanka R."/>
            <person name="Adams M."/>
            <person name="Lau E.L."/>
            <person name="Macaden R."/>
            <person name="Grewal H.M.S."/>
        </authorList>
    </citation>
    <scope>NUCLEOTIDE SEQUENCE [LARGE SCALE GENOMIC DNA]</scope>
    <source>
        <strain evidence="1 2">IS-1744</strain>
    </source>
</reference>
<dbReference type="Proteomes" id="UP000053707">
    <property type="component" value="Unassembled WGS sequence"/>
</dbReference>
<sequence>MFNGPRRAYSDSVLRSRRSDSDRLYAAVARLELPEAVFKTCPWQPRELIAVGLRQWLRCCAPALRDDQVIGMPSRAVDEAWHGLILCTARYSTFCTDAYGRFLHHHPDGGAPPNALVDPPGEQLRRTVVAWSMVAMPGEKCVLWDLDERVGVDEPWGVDAALVTTVESAVTNRS</sequence>